<dbReference type="InterPro" id="IPR011010">
    <property type="entry name" value="DNA_brk_join_enz"/>
</dbReference>
<accession>A0A382VHA1</accession>
<protein>
    <recommendedName>
        <fullName evidence="3">Tyr recombinase domain-containing protein</fullName>
    </recommendedName>
</protein>
<dbReference type="InterPro" id="IPR013762">
    <property type="entry name" value="Integrase-like_cat_sf"/>
</dbReference>
<organism evidence="2">
    <name type="scientific">marine metagenome</name>
    <dbReference type="NCBI Taxonomy" id="408172"/>
    <lineage>
        <taxon>unclassified sequences</taxon>
        <taxon>metagenomes</taxon>
        <taxon>ecological metagenomes</taxon>
    </lineage>
</organism>
<evidence type="ECO:0008006" key="3">
    <source>
        <dbReference type="Google" id="ProtNLM"/>
    </source>
</evidence>
<dbReference type="SUPFAM" id="SSF56349">
    <property type="entry name" value="DNA breaking-rejoining enzymes"/>
    <property type="match status" value="1"/>
</dbReference>
<dbReference type="Gene3D" id="1.10.443.10">
    <property type="entry name" value="Intergrase catalytic core"/>
    <property type="match status" value="1"/>
</dbReference>
<dbReference type="GO" id="GO:0015074">
    <property type="term" value="P:DNA integration"/>
    <property type="evidence" value="ECO:0007669"/>
    <property type="project" value="InterPro"/>
</dbReference>
<evidence type="ECO:0000313" key="2">
    <source>
        <dbReference type="EMBL" id="SVD45912.1"/>
    </source>
</evidence>
<sequence>VKKQELDETTIHGELQIWKQMVKFGMDRGLVSKTTHLVYPKVSGKSERRDEFSPQEYRKITRTLNTKKYLDVKHPYLSNRRYFIKYVFLVLCNTGMRTGEITQMKWKHLGEPYEYDDENTGETKETVEIFIPAENTKQKKQRYVVVYGDGWKYLQQV</sequence>
<dbReference type="EMBL" id="UINC01151989">
    <property type="protein sequence ID" value="SVD45912.1"/>
    <property type="molecule type" value="Genomic_DNA"/>
</dbReference>
<name>A0A382VHA1_9ZZZZ</name>
<dbReference type="AlphaFoldDB" id="A0A382VHA1"/>
<gene>
    <name evidence="2" type="ORF">METZ01_LOCUS398766</name>
</gene>
<reference evidence="2" key="1">
    <citation type="submission" date="2018-05" db="EMBL/GenBank/DDBJ databases">
        <authorList>
            <person name="Lanie J.A."/>
            <person name="Ng W.-L."/>
            <person name="Kazmierczak K.M."/>
            <person name="Andrzejewski T.M."/>
            <person name="Davidsen T.M."/>
            <person name="Wayne K.J."/>
            <person name="Tettelin H."/>
            <person name="Glass J.I."/>
            <person name="Rusch D."/>
            <person name="Podicherti R."/>
            <person name="Tsui H.-C.T."/>
            <person name="Winkler M.E."/>
        </authorList>
    </citation>
    <scope>NUCLEOTIDE SEQUENCE</scope>
</reference>
<evidence type="ECO:0000256" key="1">
    <source>
        <dbReference type="ARBA" id="ARBA00023172"/>
    </source>
</evidence>
<dbReference type="GO" id="GO:0006310">
    <property type="term" value="P:DNA recombination"/>
    <property type="evidence" value="ECO:0007669"/>
    <property type="project" value="UniProtKB-KW"/>
</dbReference>
<keyword evidence="1" id="KW-0233">DNA recombination</keyword>
<dbReference type="GO" id="GO:0003677">
    <property type="term" value="F:DNA binding"/>
    <property type="evidence" value="ECO:0007669"/>
    <property type="project" value="InterPro"/>
</dbReference>
<feature type="non-terminal residue" evidence="2">
    <location>
        <position position="1"/>
    </location>
</feature>
<feature type="non-terminal residue" evidence="2">
    <location>
        <position position="157"/>
    </location>
</feature>
<proteinExistence type="predicted"/>